<evidence type="ECO:0000313" key="2">
    <source>
        <dbReference type="EMBL" id="MDT0441271.1"/>
    </source>
</evidence>
<dbReference type="EMBL" id="JAVREV010000001">
    <property type="protein sequence ID" value="MDT0441271.1"/>
    <property type="molecule type" value="Genomic_DNA"/>
</dbReference>
<dbReference type="Pfam" id="PF19054">
    <property type="entry name" value="DUF5753"/>
    <property type="match status" value="1"/>
</dbReference>
<proteinExistence type="predicted"/>
<reference evidence="3" key="1">
    <citation type="submission" date="2023-07" db="EMBL/GenBank/DDBJ databases">
        <title>30 novel species of actinomycetes from the DSMZ collection.</title>
        <authorList>
            <person name="Nouioui I."/>
        </authorList>
    </citation>
    <scope>NUCLEOTIDE SEQUENCE [LARGE SCALE GENOMIC DNA]</scope>
    <source>
        <strain evidence="3">DSM 41886</strain>
    </source>
</reference>
<evidence type="ECO:0000259" key="1">
    <source>
        <dbReference type="Pfam" id="PF19054"/>
    </source>
</evidence>
<feature type="domain" description="DUF5753" evidence="1">
    <location>
        <begin position="71"/>
        <end position="247"/>
    </location>
</feature>
<accession>A0ABU2RXX8</accession>
<dbReference type="CDD" id="cd00093">
    <property type="entry name" value="HTH_XRE"/>
    <property type="match status" value="1"/>
</dbReference>
<comment type="caution">
    <text evidence="2">The sequence shown here is derived from an EMBL/GenBank/DDBJ whole genome shotgun (WGS) entry which is preliminary data.</text>
</comment>
<dbReference type="RefSeq" id="WP_311614919.1">
    <property type="nucleotide sequence ID" value="NZ_JAVREV010000001.1"/>
</dbReference>
<sequence>MRRARESAGLSLRGLGERIVFPYGFLGRVERGEQPATDGLVRALDTFYKTDGLFAELLLMAQELAIPAYGRDFVRREREALRIQVFTSSLVPGLLQTRDYARELFRTSLPWESDEEVEARVDFRVKRQLMLEREEPPFYWAIMDEAALKRPTISRATMREQVTHILTTAARPHVVVQVLPFAQAMHPMLGGSLTLLSLKDGGTVANIESFDSGEAVDSPRRLATYVQRLDVVRAMALPENESLDLLRSYRKEYEDEGDS</sequence>
<dbReference type="Pfam" id="PF13560">
    <property type="entry name" value="HTH_31"/>
    <property type="match status" value="1"/>
</dbReference>
<evidence type="ECO:0000313" key="3">
    <source>
        <dbReference type="Proteomes" id="UP001183615"/>
    </source>
</evidence>
<organism evidence="2 3">
    <name type="scientific">Streptomyces johnsoniae</name>
    <dbReference type="NCBI Taxonomy" id="3075532"/>
    <lineage>
        <taxon>Bacteria</taxon>
        <taxon>Bacillati</taxon>
        <taxon>Actinomycetota</taxon>
        <taxon>Actinomycetes</taxon>
        <taxon>Kitasatosporales</taxon>
        <taxon>Streptomycetaceae</taxon>
        <taxon>Streptomyces</taxon>
    </lineage>
</organism>
<dbReference type="InterPro" id="IPR001387">
    <property type="entry name" value="Cro/C1-type_HTH"/>
</dbReference>
<keyword evidence="3" id="KW-1185">Reference proteome</keyword>
<dbReference type="InterPro" id="IPR043917">
    <property type="entry name" value="DUF5753"/>
</dbReference>
<protein>
    <submittedName>
        <fullName evidence="2">Helix-turn-helix transcriptional regulator</fullName>
    </submittedName>
</protein>
<gene>
    <name evidence="2" type="ORF">RM779_01465</name>
</gene>
<dbReference type="Proteomes" id="UP001183615">
    <property type="component" value="Unassembled WGS sequence"/>
</dbReference>
<name>A0ABU2RXX8_9ACTN</name>